<dbReference type="Gene3D" id="3.40.50.300">
    <property type="entry name" value="P-loop containing nucleotide triphosphate hydrolases"/>
    <property type="match status" value="1"/>
</dbReference>
<evidence type="ECO:0000256" key="6">
    <source>
        <dbReference type="SAM" id="MobiDB-lite"/>
    </source>
</evidence>
<evidence type="ECO:0000256" key="3">
    <source>
        <dbReference type="ARBA" id="ARBA00022729"/>
    </source>
</evidence>
<dbReference type="SUPFAM" id="SSF51294">
    <property type="entry name" value="Hedgehog/intein (Hint) domain"/>
    <property type="match status" value="1"/>
</dbReference>
<feature type="domain" description="AIG1-type G" evidence="7">
    <location>
        <begin position="477"/>
        <end position="691"/>
    </location>
</feature>
<dbReference type="CDD" id="cd00081">
    <property type="entry name" value="Hint"/>
    <property type="match status" value="1"/>
</dbReference>
<dbReference type="Gene3D" id="2.170.16.10">
    <property type="entry name" value="Hedgehog/Intein (Hint) domain"/>
    <property type="match status" value="1"/>
</dbReference>
<evidence type="ECO:0000256" key="1">
    <source>
        <dbReference type="ARBA" id="ARBA00008535"/>
    </source>
</evidence>
<dbReference type="PROSITE" id="PS51720">
    <property type="entry name" value="G_AIG1"/>
    <property type="match status" value="1"/>
</dbReference>
<dbReference type="GO" id="GO:0016540">
    <property type="term" value="P:protein autoprocessing"/>
    <property type="evidence" value="ECO:0007669"/>
    <property type="project" value="InterPro"/>
</dbReference>
<dbReference type="GO" id="GO:0007267">
    <property type="term" value="P:cell-cell signaling"/>
    <property type="evidence" value="ECO:0007669"/>
    <property type="project" value="InterPro"/>
</dbReference>
<dbReference type="AlphaFoldDB" id="A0AAE1CKV1"/>
<dbReference type="InterPro" id="IPR045058">
    <property type="entry name" value="GIMA/IAN/Toc"/>
</dbReference>
<protein>
    <recommendedName>
        <fullName evidence="7">AIG1-type G domain-containing protein</fullName>
    </recommendedName>
</protein>
<comment type="similarity">
    <text evidence="1">Belongs to the TRAFAC class TrmE-Era-EngA-EngB-Septin-like GTPase superfamily. AIG1/Toc34/Toc159-like paraseptin GTPase family. IAN subfamily.</text>
</comment>
<dbReference type="InterPro" id="IPR003587">
    <property type="entry name" value="Hint_dom_N"/>
</dbReference>
<dbReference type="FunFam" id="3.40.50.300:FF:000840">
    <property type="entry name" value="Immune-associated nucleotide-binding protein 9"/>
    <property type="match status" value="1"/>
</dbReference>
<dbReference type="EMBL" id="JAWDGP010007838">
    <property type="protein sequence ID" value="KAK3703354.1"/>
    <property type="molecule type" value="Genomic_DNA"/>
</dbReference>
<dbReference type="SUPFAM" id="SSF52540">
    <property type="entry name" value="P-loop containing nucleoside triphosphate hydrolases"/>
    <property type="match status" value="1"/>
</dbReference>
<dbReference type="PROSITE" id="PS50817">
    <property type="entry name" value="INTEIN_N_TER"/>
    <property type="match status" value="1"/>
</dbReference>
<keyword evidence="4" id="KW-0547">Nucleotide-binding</keyword>
<evidence type="ECO:0000313" key="9">
    <source>
        <dbReference type="Proteomes" id="UP001283361"/>
    </source>
</evidence>
<dbReference type="GO" id="GO:0016539">
    <property type="term" value="P:intein-mediated protein splicing"/>
    <property type="evidence" value="ECO:0007669"/>
    <property type="project" value="InterPro"/>
</dbReference>
<evidence type="ECO:0000256" key="4">
    <source>
        <dbReference type="ARBA" id="ARBA00022741"/>
    </source>
</evidence>
<organism evidence="8 9">
    <name type="scientific">Elysia crispata</name>
    <name type="common">lettuce slug</name>
    <dbReference type="NCBI Taxonomy" id="231223"/>
    <lineage>
        <taxon>Eukaryota</taxon>
        <taxon>Metazoa</taxon>
        <taxon>Spiralia</taxon>
        <taxon>Lophotrochozoa</taxon>
        <taxon>Mollusca</taxon>
        <taxon>Gastropoda</taxon>
        <taxon>Heterobranchia</taxon>
        <taxon>Euthyneura</taxon>
        <taxon>Panpulmonata</taxon>
        <taxon>Sacoglossa</taxon>
        <taxon>Placobranchoidea</taxon>
        <taxon>Plakobranchidae</taxon>
        <taxon>Elysia</taxon>
    </lineage>
</organism>
<dbReference type="Pfam" id="PF04548">
    <property type="entry name" value="AIG1"/>
    <property type="match status" value="1"/>
</dbReference>
<gene>
    <name evidence="8" type="ORF">RRG08_011220</name>
</gene>
<dbReference type="InterPro" id="IPR006703">
    <property type="entry name" value="G_AIG1"/>
</dbReference>
<dbReference type="Proteomes" id="UP001283361">
    <property type="component" value="Unassembled WGS sequence"/>
</dbReference>
<dbReference type="InterPro" id="IPR036844">
    <property type="entry name" value="Hint_dom_sf"/>
</dbReference>
<dbReference type="PRINTS" id="PR00632">
    <property type="entry name" value="SONICHHOG"/>
</dbReference>
<evidence type="ECO:0000259" key="7">
    <source>
        <dbReference type="PROSITE" id="PS51720"/>
    </source>
</evidence>
<feature type="compositionally biased region" description="Basic and acidic residues" evidence="6">
    <location>
        <begin position="118"/>
        <end position="130"/>
    </location>
</feature>
<dbReference type="Pfam" id="PF01079">
    <property type="entry name" value="Hint"/>
    <property type="match status" value="1"/>
</dbReference>
<keyword evidence="2" id="KW-0217">Developmental protein</keyword>
<evidence type="ECO:0000313" key="8">
    <source>
        <dbReference type="EMBL" id="KAK3703354.1"/>
    </source>
</evidence>
<dbReference type="InterPro" id="IPR001767">
    <property type="entry name" value="Hedgehog_Hint"/>
</dbReference>
<dbReference type="InterPro" id="IPR027417">
    <property type="entry name" value="P-loop_NTPase"/>
</dbReference>
<accession>A0AAE1CKV1</accession>
<dbReference type="PANTHER" id="PTHR10903:SF184">
    <property type="entry name" value="GTP-BINDING PROTEIN A"/>
    <property type="match status" value="1"/>
</dbReference>
<keyword evidence="3" id="KW-0732">Signal</keyword>
<keyword evidence="9" id="KW-1185">Reference proteome</keyword>
<sequence>METTIPYQEGLLLGRSVDMKSLQLGYMLIDEAAVPQPVQVNKTVAQFSVVRSLRDACDILSVPLEYALKVLFGQYKNDVVSLVLEGINQKNTFTLVFKASFLQGKQYLSPEAVPKRGQKSEKTAETHEVEGQPIYEPSSESLIADAVTDLSLGETTTTPTDHGTHWVRAVEVGNELVTILRIKGKDEDRLIKLFKLLEDALKMYRGQLFASKMPDLIKAAERVDKKLDSKNYLDFKLEIFYCSFQNLDKRPKTVAGMMHILENFMDQCTGWASYNSDPADYEGEVARMICNLGKDVDERGFSFTGKSKQEASVSFKSGSDGVYGSPDSDGEGDSFIVIKTGPKDFFNLRVTLQAFEGDEEIAPGTSLLTSLALIQYPETTYMMFDRMFNLYHNCAKATSKMQEFVMSKRFLIDQRIDEANRLLKSIQGTQIAVNDLIHSLDLVRIPNEQDVADLLNSDPLDMVNLYIENVMSKLPNGTDLDLLIIGKTGHGKSATGNSILGMNRFKESPNEESVTQHTTVEWADVDGRTIKVVDTPGVCDTKNDSDQSSIDVGIHSISEAIASSPLGFHALLLVIGFGTRMTMEERKAVGLLKCILGEDVIKNHTICVITFGDRFNQEVDPPGTTFEKWCRTRSGFLKDLFEECNFRCVLFNNRARDQRQRKGQLISLVNKIDELGVNGKRYTNSLFDFALEQRARVLEEEKAPQASEEMMRDIQLVLENLRGMVDNTDKLELKVELSMLKDKVDSLNNRMSEVDKGQMGTLVDTVFTLAETIHAKMEEIADRPIPDLPDVCQGVSCEGIPSSEARSTFIGTLVDPSPSTDNQTTMVQGSNGGNGNLIDDKFLKKETEELEKYYNEEMKSKSEKVVEQVTNEVSQKVKSEKQCFPGNAQVWLADGKCVNLQDLNVGDQVMTVNDRGELVSDTVYMFGHHEPEAWGCFVVLTTENRSVSVTSDHFVFCVRDGQELSLTAGDVLPGDMLRVCEVLKQPDSNQSSSLILERVTKVGCDTKCGLFAPFTQSGTLLVDGALVSCYINVLGVNTCHALLWPVRQLYRASPAALEVINGSRLQNPVPGWARAVLRLM</sequence>
<dbReference type="InterPro" id="IPR001657">
    <property type="entry name" value="Hedgehog"/>
</dbReference>
<dbReference type="InterPro" id="IPR006141">
    <property type="entry name" value="Intein_N"/>
</dbReference>
<dbReference type="PANTHER" id="PTHR10903">
    <property type="entry name" value="GTPASE, IMAP FAMILY MEMBER-RELATED"/>
    <property type="match status" value="1"/>
</dbReference>
<feature type="region of interest" description="Disordered" evidence="6">
    <location>
        <begin position="112"/>
        <end position="131"/>
    </location>
</feature>
<keyword evidence="5" id="KW-0342">GTP-binding</keyword>
<evidence type="ECO:0000256" key="5">
    <source>
        <dbReference type="ARBA" id="ARBA00023134"/>
    </source>
</evidence>
<dbReference type="GO" id="GO:0005525">
    <property type="term" value="F:GTP binding"/>
    <property type="evidence" value="ECO:0007669"/>
    <property type="project" value="UniProtKB-KW"/>
</dbReference>
<name>A0AAE1CKV1_9GAST</name>
<proteinExistence type="inferred from homology"/>
<dbReference type="GO" id="GO:0048731">
    <property type="term" value="P:system development"/>
    <property type="evidence" value="ECO:0007669"/>
    <property type="project" value="UniProtKB-ARBA"/>
</dbReference>
<comment type="caution">
    <text evidence="8">The sequence shown here is derived from an EMBL/GenBank/DDBJ whole genome shotgun (WGS) entry which is preliminary data.</text>
</comment>
<evidence type="ECO:0000256" key="2">
    <source>
        <dbReference type="ARBA" id="ARBA00022473"/>
    </source>
</evidence>
<reference evidence="8" key="1">
    <citation type="journal article" date="2023" name="G3 (Bethesda)">
        <title>A reference genome for the long-term kleptoplast-retaining sea slug Elysia crispata morphotype clarki.</title>
        <authorList>
            <person name="Eastman K.E."/>
            <person name="Pendleton A.L."/>
            <person name="Shaikh M.A."/>
            <person name="Suttiyut T."/>
            <person name="Ogas R."/>
            <person name="Tomko P."/>
            <person name="Gavelis G."/>
            <person name="Widhalm J.R."/>
            <person name="Wisecaver J.H."/>
        </authorList>
    </citation>
    <scope>NUCLEOTIDE SEQUENCE</scope>
    <source>
        <strain evidence="8">ECLA1</strain>
    </source>
</reference>
<dbReference type="SMART" id="SM00306">
    <property type="entry name" value="HintN"/>
    <property type="match status" value="1"/>
</dbReference>